<dbReference type="Proteomes" id="UP000185490">
    <property type="component" value="Chromosome"/>
</dbReference>
<comment type="similarity">
    <text evidence="5">Belongs to the class I-like SAM-binding methyltransferase superfamily. RsmB/NOP family.</text>
</comment>
<feature type="binding site" evidence="5">
    <location>
        <begin position="236"/>
        <end position="242"/>
    </location>
    <ligand>
        <name>S-adenosyl-L-methionine</name>
        <dbReference type="ChEBI" id="CHEBI:59789"/>
    </ligand>
</feature>
<evidence type="ECO:0000256" key="5">
    <source>
        <dbReference type="PROSITE-ProRule" id="PRU01023"/>
    </source>
</evidence>
<feature type="domain" description="SAM-dependent MTase RsmB/NOP-type" evidence="6">
    <location>
        <begin position="142"/>
        <end position="414"/>
    </location>
</feature>
<dbReference type="EMBL" id="CP007389">
    <property type="protein sequence ID" value="APT74419.1"/>
    <property type="molecule type" value="Genomic_DNA"/>
</dbReference>
<sequence>MKSDLIIAYRLLRKKFRSGIFSTEFYQAFSYVEEKAFFKNLIFGVLRKQEYLDWVINSLLKKKDIPPSIRTILRIGTYQLLFTNKPSYSIVNETVELVEKKSFKGLVNAILRKISKIGYTEPKELYLKYSHPKWLIEYWKKFLPLDYIYKILEYNQYPLKTTARVNKRKIDRDKLKIENIFPTPHSPVGIYFEKIEENPWKLDKYINGYITYQSESSQIIPLLVDFEKDELVFDACAAPGGKATHILELCDVNLVINDVEKQKIKILENQFKRLNLRPKKILNFDAQKITLKDKFDKIFIDAPCSSLGIARRNPEVLRRQKKENFKKLSEIQINIISNLWKYLKKHGIMIYSTCTVTIEENTNTVKKWKPFAEFVDIRERLEKFGIKYVWDGYGTLFYPDEILTPFYVSILRKIKE</sequence>
<dbReference type="InterPro" id="IPR054728">
    <property type="entry name" value="RsmB-like_ferredoxin"/>
</dbReference>
<organism evidence="7 8">
    <name type="scientific">Thermosipho melanesiensis</name>
    <dbReference type="NCBI Taxonomy" id="46541"/>
    <lineage>
        <taxon>Bacteria</taxon>
        <taxon>Thermotogati</taxon>
        <taxon>Thermotogota</taxon>
        <taxon>Thermotogae</taxon>
        <taxon>Thermotogales</taxon>
        <taxon>Fervidobacteriaceae</taxon>
        <taxon>Thermosipho</taxon>
    </lineage>
</organism>
<dbReference type="InterPro" id="IPR001678">
    <property type="entry name" value="MeTrfase_RsmB-F_NOP2_dom"/>
</dbReference>
<dbReference type="GO" id="GO:0008168">
    <property type="term" value="F:methyltransferase activity"/>
    <property type="evidence" value="ECO:0007669"/>
    <property type="project" value="UniProtKB-KW"/>
</dbReference>
<dbReference type="PANTHER" id="PTHR22807">
    <property type="entry name" value="NOP2 YEAST -RELATED NOL1/NOP2/FMU SUN DOMAIN-CONTAINING"/>
    <property type="match status" value="1"/>
</dbReference>
<name>A0ABM6GFP2_9BACT</name>
<dbReference type="RefSeq" id="WP_012057718.1">
    <property type="nucleotide sequence ID" value="NZ_CP007389.1"/>
</dbReference>
<dbReference type="SUPFAM" id="SSF48013">
    <property type="entry name" value="NusB-like"/>
    <property type="match status" value="1"/>
</dbReference>
<dbReference type="Pfam" id="PF01189">
    <property type="entry name" value="Methyltr_RsmB-F"/>
    <property type="match status" value="1"/>
</dbReference>
<dbReference type="Gene3D" id="3.30.70.1170">
    <property type="entry name" value="Sun protein, domain 3"/>
    <property type="match status" value="1"/>
</dbReference>
<dbReference type="PRINTS" id="PR02008">
    <property type="entry name" value="RCMTFAMILY"/>
</dbReference>
<keyword evidence="1 5" id="KW-0489">Methyltransferase</keyword>
<dbReference type="InterPro" id="IPR023267">
    <property type="entry name" value="RCMT"/>
</dbReference>
<evidence type="ECO:0000313" key="7">
    <source>
        <dbReference type="EMBL" id="APT74419.1"/>
    </source>
</evidence>
<keyword evidence="8" id="KW-1185">Reference proteome</keyword>
<dbReference type="PANTHER" id="PTHR22807:SF53">
    <property type="entry name" value="RIBOSOMAL RNA SMALL SUBUNIT METHYLTRANSFERASE B-RELATED"/>
    <property type="match status" value="1"/>
</dbReference>
<proteinExistence type="inferred from homology"/>
<reference evidence="7 8" key="1">
    <citation type="submission" date="2014-02" db="EMBL/GenBank/DDBJ databases">
        <title>Diversity of Thermotogales isolates from hydrothermal vents.</title>
        <authorList>
            <person name="Haverkamp T.H.A."/>
            <person name="Lossouarn J."/>
            <person name="Geslin C."/>
            <person name="Nesbo C.L."/>
        </authorList>
    </citation>
    <scope>NUCLEOTIDE SEQUENCE [LARGE SCALE GENOMIC DNA]</scope>
    <source>
        <strain evidence="7 8">431</strain>
    </source>
</reference>
<evidence type="ECO:0000256" key="1">
    <source>
        <dbReference type="ARBA" id="ARBA00022603"/>
    </source>
</evidence>
<dbReference type="NCBIfam" id="NF011495">
    <property type="entry name" value="PRK14903.1"/>
    <property type="match status" value="1"/>
</dbReference>
<feature type="binding site" evidence="5">
    <location>
        <position position="285"/>
    </location>
    <ligand>
        <name>S-adenosyl-L-methionine</name>
        <dbReference type="ChEBI" id="CHEBI:59789"/>
    </ligand>
</feature>
<gene>
    <name evidence="7" type="ORF">BW47_08045</name>
</gene>
<dbReference type="Pfam" id="PF22458">
    <property type="entry name" value="RsmF-B_ferredox"/>
    <property type="match status" value="1"/>
</dbReference>
<feature type="binding site" evidence="5">
    <location>
        <position position="258"/>
    </location>
    <ligand>
        <name>S-adenosyl-L-methionine</name>
        <dbReference type="ChEBI" id="CHEBI:59789"/>
    </ligand>
</feature>
<evidence type="ECO:0000256" key="4">
    <source>
        <dbReference type="ARBA" id="ARBA00022884"/>
    </source>
</evidence>
<evidence type="ECO:0000256" key="3">
    <source>
        <dbReference type="ARBA" id="ARBA00022691"/>
    </source>
</evidence>
<dbReference type="SUPFAM" id="SSF53335">
    <property type="entry name" value="S-adenosyl-L-methionine-dependent methyltransferases"/>
    <property type="match status" value="1"/>
</dbReference>
<keyword evidence="3 5" id="KW-0949">S-adenosyl-L-methionine</keyword>
<dbReference type="PROSITE" id="PS51686">
    <property type="entry name" value="SAM_MT_RSMB_NOP"/>
    <property type="match status" value="1"/>
</dbReference>
<keyword evidence="2 5" id="KW-0808">Transferase</keyword>
<dbReference type="Gene3D" id="3.40.50.150">
    <property type="entry name" value="Vaccinia Virus protein VP39"/>
    <property type="match status" value="1"/>
</dbReference>
<dbReference type="InterPro" id="IPR049560">
    <property type="entry name" value="MeTrfase_RsmB-F_NOP2_cat"/>
</dbReference>
<dbReference type="InterPro" id="IPR035926">
    <property type="entry name" value="NusB-like_sf"/>
</dbReference>
<evidence type="ECO:0000313" key="8">
    <source>
        <dbReference type="Proteomes" id="UP000185490"/>
    </source>
</evidence>
<accession>A0ABM6GFP2</accession>
<evidence type="ECO:0000256" key="2">
    <source>
        <dbReference type="ARBA" id="ARBA00022679"/>
    </source>
</evidence>
<dbReference type="InterPro" id="IPR029063">
    <property type="entry name" value="SAM-dependent_MTases_sf"/>
</dbReference>
<feature type="active site" description="Nucleophile" evidence="5">
    <location>
        <position position="354"/>
    </location>
</feature>
<dbReference type="GO" id="GO:0032259">
    <property type="term" value="P:methylation"/>
    <property type="evidence" value="ECO:0007669"/>
    <property type="project" value="UniProtKB-KW"/>
</dbReference>
<protein>
    <submittedName>
        <fullName evidence="7">16S rRNA methyltransferase</fullName>
    </submittedName>
</protein>
<keyword evidence="4 5" id="KW-0694">RNA-binding</keyword>
<dbReference type="Gene3D" id="1.10.940.10">
    <property type="entry name" value="NusB-like"/>
    <property type="match status" value="1"/>
</dbReference>
<evidence type="ECO:0000259" key="6">
    <source>
        <dbReference type="PROSITE" id="PS51686"/>
    </source>
</evidence>
<dbReference type="InterPro" id="IPR006027">
    <property type="entry name" value="NusB_RsmB_TIM44"/>
</dbReference>
<feature type="binding site" evidence="5">
    <location>
        <position position="301"/>
    </location>
    <ligand>
        <name>S-adenosyl-L-methionine</name>
        <dbReference type="ChEBI" id="CHEBI:59789"/>
    </ligand>
</feature>
<dbReference type="Pfam" id="PF01029">
    <property type="entry name" value="NusB"/>
    <property type="match status" value="1"/>
</dbReference>